<evidence type="ECO:0000313" key="3">
    <source>
        <dbReference type="Proteomes" id="UP000770661"/>
    </source>
</evidence>
<dbReference type="PANTHER" id="PTHR19446">
    <property type="entry name" value="REVERSE TRANSCRIPTASES"/>
    <property type="match status" value="1"/>
</dbReference>
<dbReference type="OrthoDB" id="416454at2759"/>
<dbReference type="InterPro" id="IPR043502">
    <property type="entry name" value="DNA/RNA_pol_sf"/>
</dbReference>
<dbReference type="InterPro" id="IPR000477">
    <property type="entry name" value="RT_dom"/>
</dbReference>
<protein>
    <recommendedName>
        <fullName evidence="1">Reverse transcriptase domain-containing protein</fullName>
    </recommendedName>
</protein>
<dbReference type="PROSITE" id="PS50878">
    <property type="entry name" value="RT_POL"/>
    <property type="match status" value="1"/>
</dbReference>
<sequence>MHIIPCSPLVYQQMRLVVPYTGCCMILTRSHFSTICLSPHIHEGRLDLAIVSACLAPRSSWAIHPLLTSDHFGGLVDIHVVLAPTPPQHPRFHMRDAKWGLFLSSSEDLFTIELHTLPLDAQADRLSAIILQAAHLSISVSKPHARLYKDRWIYCPRLEEIIRRVNATRKQFRRHPSPSTRSYLQSVVCHAQAVKTRLSSHALLHWCQGISSHTPLGCMWRRVRAICSSGPPPLPTHPAPAEEAERLAELFAARTSPATLPSETRHMQQLLADSRTATIHAACAEEAESDAPFTTDELTAALHNRPDTAPGSDQGKAALLALFNLSLATVTLPASLKTATIQPIPKPKDPGAMRPISLLSCPSKILERLVLVRLKLQIGELHPSLFANQANRSTTTCLMTLLGPCVPDSSAQVRFQGRLSTLRPHSLGTPQGSCLSPFLCNILMEGLFTANYRRCVQLLCYADDLPSFFLDGTNLNRYQQP</sequence>
<dbReference type="EMBL" id="JACEEZ010008803">
    <property type="protein sequence ID" value="KAG0723006.1"/>
    <property type="molecule type" value="Genomic_DNA"/>
</dbReference>
<name>A0A8J4YG56_CHIOP</name>
<dbReference type="Proteomes" id="UP000770661">
    <property type="component" value="Unassembled WGS sequence"/>
</dbReference>
<feature type="domain" description="Reverse transcriptase" evidence="1">
    <location>
        <begin position="325"/>
        <end position="481"/>
    </location>
</feature>
<evidence type="ECO:0000313" key="2">
    <source>
        <dbReference type="EMBL" id="KAG0723006.1"/>
    </source>
</evidence>
<comment type="caution">
    <text evidence="2">The sequence shown here is derived from an EMBL/GenBank/DDBJ whole genome shotgun (WGS) entry which is preliminary data.</text>
</comment>
<accession>A0A8J4YG56</accession>
<proteinExistence type="predicted"/>
<gene>
    <name evidence="2" type="ORF">GWK47_005777</name>
</gene>
<dbReference type="SUPFAM" id="SSF56672">
    <property type="entry name" value="DNA/RNA polymerases"/>
    <property type="match status" value="1"/>
</dbReference>
<dbReference type="Pfam" id="PF00078">
    <property type="entry name" value="RVT_1"/>
    <property type="match status" value="1"/>
</dbReference>
<evidence type="ECO:0000259" key="1">
    <source>
        <dbReference type="PROSITE" id="PS50878"/>
    </source>
</evidence>
<dbReference type="GO" id="GO:0071897">
    <property type="term" value="P:DNA biosynthetic process"/>
    <property type="evidence" value="ECO:0007669"/>
    <property type="project" value="UniProtKB-ARBA"/>
</dbReference>
<keyword evidence="3" id="KW-1185">Reference proteome</keyword>
<dbReference type="AlphaFoldDB" id="A0A8J4YG56"/>
<reference evidence="2" key="1">
    <citation type="submission" date="2020-07" db="EMBL/GenBank/DDBJ databases">
        <title>The High-quality genome of the commercially important snow crab, Chionoecetes opilio.</title>
        <authorList>
            <person name="Jeong J.-H."/>
            <person name="Ryu S."/>
        </authorList>
    </citation>
    <scope>NUCLEOTIDE SEQUENCE</scope>
    <source>
        <strain evidence="2">MADBK_172401_WGS</strain>
        <tissue evidence="2">Digestive gland</tissue>
    </source>
</reference>
<organism evidence="2 3">
    <name type="scientific">Chionoecetes opilio</name>
    <name type="common">Atlantic snow crab</name>
    <name type="synonym">Cancer opilio</name>
    <dbReference type="NCBI Taxonomy" id="41210"/>
    <lineage>
        <taxon>Eukaryota</taxon>
        <taxon>Metazoa</taxon>
        <taxon>Ecdysozoa</taxon>
        <taxon>Arthropoda</taxon>
        <taxon>Crustacea</taxon>
        <taxon>Multicrustacea</taxon>
        <taxon>Malacostraca</taxon>
        <taxon>Eumalacostraca</taxon>
        <taxon>Eucarida</taxon>
        <taxon>Decapoda</taxon>
        <taxon>Pleocyemata</taxon>
        <taxon>Brachyura</taxon>
        <taxon>Eubrachyura</taxon>
        <taxon>Majoidea</taxon>
        <taxon>Majidae</taxon>
        <taxon>Chionoecetes</taxon>
    </lineage>
</organism>